<dbReference type="InterPro" id="IPR036116">
    <property type="entry name" value="FN3_sf"/>
</dbReference>
<evidence type="ECO:0000256" key="2">
    <source>
        <dbReference type="ARBA" id="ARBA00023157"/>
    </source>
</evidence>
<dbReference type="InterPro" id="IPR003961">
    <property type="entry name" value="FN3_dom"/>
</dbReference>
<feature type="transmembrane region" description="Helical" evidence="4">
    <location>
        <begin position="152"/>
        <end position="179"/>
    </location>
</feature>
<keyword evidence="3" id="KW-0393">Immunoglobulin domain</keyword>
<dbReference type="SMART" id="SM00409">
    <property type="entry name" value="IG"/>
    <property type="match status" value="5"/>
</dbReference>
<dbReference type="InterPro" id="IPR003599">
    <property type="entry name" value="Ig_sub"/>
</dbReference>
<evidence type="ECO:0000256" key="1">
    <source>
        <dbReference type="ARBA" id="ARBA00022737"/>
    </source>
</evidence>
<dbReference type="PROSITE" id="PS50853">
    <property type="entry name" value="FN3"/>
    <property type="match status" value="1"/>
</dbReference>
<dbReference type="InterPro" id="IPR036179">
    <property type="entry name" value="Ig-like_dom_sf"/>
</dbReference>
<dbReference type="InterPro" id="IPR013098">
    <property type="entry name" value="Ig_I-set"/>
</dbReference>
<keyword evidence="9" id="KW-1185">Reference proteome</keyword>
<comment type="caution">
    <text evidence="8">The sequence shown here is derived from an EMBL/GenBank/DDBJ whole genome shotgun (WGS) entry which is preliminary data.</text>
</comment>
<keyword evidence="5" id="KW-0732">Signal</keyword>
<feature type="domain" description="Ig-like" evidence="6">
    <location>
        <begin position="26"/>
        <end position="123"/>
    </location>
</feature>
<evidence type="ECO:0000256" key="5">
    <source>
        <dbReference type="SAM" id="SignalP"/>
    </source>
</evidence>
<organism evidence="8 9">
    <name type="scientific">Polyodon spathula</name>
    <name type="common">North American paddlefish</name>
    <name type="synonym">Squalus spathula</name>
    <dbReference type="NCBI Taxonomy" id="7913"/>
    <lineage>
        <taxon>Eukaryota</taxon>
        <taxon>Metazoa</taxon>
        <taxon>Chordata</taxon>
        <taxon>Craniata</taxon>
        <taxon>Vertebrata</taxon>
        <taxon>Euteleostomi</taxon>
        <taxon>Actinopterygii</taxon>
        <taxon>Chondrostei</taxon>
        <taxon>Acipenseriformes</taxon>
        <taxon>Polyodontidae</taxon>
        <taxon>Polyodon</taxon>
    </lineage>
</organism>
<accession>A0ABS2XXL8</accession>
<dbReference type="Pfam" id="PF13927">
    <property type="entry name" value="Ig_3"/>
    <property type="match status" value="2"/>
</dbReference>
<evidence type="ECO:0000256" key="4">
    <source>
        <dbReference type="SAM" id="Phobius"/>
    </source>
</evidence>
<feature type="domain" description="Ig-like" evidence="6">
    <location>
        <begin position="526"/>
        <end position="616"/>
    </location>
</feature>
<feature type="non-terminal residue" evidence="8">
    <location>
        <position position="756"/>
    </location>
</feature>
<keyword evidence="1" id="KW-0677">Repeat</keyword>
<protein>
    <submittedName>
        <fullName evidence="8">L1CAM protein</fullName>
    </submittedName>
</protein>
<keyword evidence="2" id="KW-1015">Disulfide bond</keyword>
<feature type="domain" description="Ig-like" evidence="6">
    <location>
        <begin position="432"/>
        <end position="516"/>
    </location>
</feature>
<dbReference type="PROSITE" id="PS50835">
    <property type="entry name" value="IG_LIKE"/>
    <property type="match status" value="5"/>
</dbReference>
<name>A0ABS2XXL8_POLSP</name>
<dbReference type="Gene3D" id="2.60.40.10">
    <property type="entry name" value="Immunoglobulins"/>
    <property type="match status" value="7"/>
</dbReference>
<evidence type="ECO:0000259" key="7">
    <source>
        <dbReference type="PROSITE" id="PS50853"/>
    </source>
</evidence>
<dbReference type="Pfam" id="PF00041">
    <property type="entry name" value="fn3"/>
    <property type="match status" value="1"/>
</dbReference>
<dbReference type="InterPro" id="IPR003598">
    <property type="entry name" value="Ig_sub2"/>
</dbReference>
<reference evidence="8" key="1">
    <citation type="journal article" date="2021" name="Cell">
        <title>Tracing the genetic footprints of vertebrate landing in non-teleost ray-finned fishes.</title>
        <authorList>
            <person name="Bi X."/>
            <person name="Wang K."/>
            <person name="Yang L."/>
            <person name="Pan H."/>
            <person name="Jiang H."/>
            <person name="Wei Q."/>
            <person name="Fang M."/>
            <person name="Yu H."/>
            <person name="Zhu C."/>
            <person name="Cai Y."/>
            <person name="He Y."/>
            <person name="Gan X."/>
            <person name="Zeng H."/>
            <person name="Yu D."/>
            <person name="Zhu Y."/>
            <person name="Jiang H."/>
            <person name="Qiu Q."/>
            <person name="Yang H."/>
            <person name="Zhang Y.E."/>
            <person name="Wang W."/>
            <person name="Zhu M."/>
            <person name="He S."/>
            <person name="Zhang G."/>
        </authorList>
    </citation>
    <scope>NUCLEOTIDE SEQUENCE</scope>
    <source>
        <strain evidence="8">Pddl_001</strain>
    </source>
</reference>
<dbReference type="Proteomes" id="UP001166093">
    <property type="component" value="Unassembled WGS sequence"/>
</dbReference>
<dbReference type="SUPFAM" id="SSF48726">
    <property type="entry name" value="Immunoglobulin"/>
    <property type="match status" value="5"/>
</dbReference>
<dbReference type="EMBL" id="JAAWVQ010084287">
    <property type="protein sequence ID" value="MBN3278980.1"/>
    <property type="molecule type" value="Genomic_DNA"/>
</dbReference>
<feature type="non-terminal residue" evidence="8">
    <location>
        <position position="1"/>
    </location>
</feature>
<dbReference type="CDD" id="cd00063">
    <property type="entry name" value="FN3"/>
    <property type="match status" value="1"/>
</dbReference>
<sequence>MRLTVSLSLSLSFSLSLSLSSVMTPPVITEQSPRTLIVYSSDEIILKCEATGQPQPTIRWTKDGQFFDPKADPHIVTCTGSGTFSIVSNGNSGSSFRKYHGDYRCYAANELGTAVSAETRLITEKCIIDQKDIKESNAVKAVCHLLVTKHTFIGVVCVSNTIIFILIIIVMSMILISVLSPGLKHITQSPRVTQGRSGSLYFSNVEKSDTKNDYMCHAHFIGARTIVQKEPIELRVRDSNSVKNRRPHLLMPQGERSSYLALRGHSLELECIAEGLPTPEIAWMRREGVMPEGRVILENFNKLLRIENITESDDGEYQCTVSNEEGRERHIYTVSVEAAPYWVRQPESGVYGPGETVRLDCDVAGKPKPSVVWKINGEPLTDTDSDLSHSVKGSSLILHSVQSRDTSVFQCEANNTHGTILANAYVYVISLPAQILSPDDQLYIVAEDQAAFLDCRNFGAPRPDVTWSRDGKDSFSILEDPRFSLYTNGTLHIISASREDSGQFICTANPESDNISISATLEIRNKTVILVPPRDQRVPRGRTAEFSCKARYDSRHFQSKQPDPMWRRDGNKIAETADSSKYVFDGHKLVIDEVEEQDQGVYTCIAASPIDSDEASGRLLVLDVPDPPIDLVLSDPQDRSVVLSWTPANDHNSPILEYVIEYSTMLNQGVWSELTRVNESQTSALLDLFPFLKYRFQVIAVNELGNSRASQPSDSLETPAAVFFLCVSAPDSNPTGVRGEGNQTDNMIIHWEVCVT</sequence>
<evidence type="ECO:0000313" key="9">
    <source>
        <dbReference type="Proteomes" id="UP001166093"/>
    </source>
</evidence>
<dbReference type="PANTHER" id="PTHR44170:SF44">
    <property type="entry name" value="L1 CELL ADHESION MOLECULE"/>
    <property type="match status" value="1"/>
</dbReference>
<keyword evidence="4" id="KW-0812">Transmembrane</keyword>
<proteinExistence type="predicted"/>
<gene>
    <name evidence="8" type="primary">L1cam</name>
    <name evidence="8" type="ORF">GTO93_0003782</name>
</gene>
<feature type="signal peptide" evidence="5">
    <location>
        <begin position="1"/>
        <end position="29"/>
    </location>
</feature>
<evidence type="ECO:0000256" key="3">
    <source>
        <dbReference type="ARBA" id="ARBA00023319"/>
    </source>
</evidence>
<dbReference type="SMART" id="SM00060">
    <property type="entry name" value="FN3"/>
    <property type="match status" value="1"/>
</dbReference>
<feature type="domain" description="Ig-like" evidence="6">
    <location>
        <begin position="340"/>
        <end position="427"/>
    </location>
</feature>
<dbReference type="SUPFAM" id="SSF49265">
    <property type="entry name" value="Fibronectin type III"/>
    <property type="match status" value="1"/>
</dbReference>
<evidence type="ECO:0000259" key="6">
    <source>
        <dbReference type="PROSITE" id="PS50835"/>
    </source>
</evidence>
<dbReference type="SMART" id="SM00408">
    <property type="entry name" value="IGc2"/>
    <property type="match status" value="5"/>
</dbReference>
<keyword evidence="4" id="KW-1133">Transmembrane helix</keyword>
<dbReference type="InterPro" id="IPR013783">
    <property type="entry name" value="Ig-like_fold"/>
</dbReference>
<feature type="chain" id="PRO_5045796190" evidence="5">
    <location>
        <begin position="30"/>
        <end position="756"/>
    </location>
</feature>
<feature type="domain" description="Ig-like" evidence="6">
    <location>
        <begin position="247"/>
        <end position="335"/>
    </location>
</feature>
<feature type="domain" description="Fibronectin type-III" evidence="7">
    <location>
        <begin position="627"/>
        <end position="721"/>
    </location>
</feature>
<keyword evidence="4" id="KW-0472">Membrane</keyword>
<dbReference type="InterPro" id="IPR007110">
    <property type="entry name" value="Ig-like_dom"/>
</dbReference>
<dbReference type="Pfam" id="PF07679">
    <property type="entry name" value="I-set"/>
    <property type="match status" value="3"/>
</dbReference>
<dbReference type="PANTHER" id="PTHR44170">
    <property type="entry name" value="PROTEIN SIDEKICK"/>
    <property type="match status" value="1"/>
</dbReference>
<evidence type="ECO:0000313" key="8">
    <source>
        <dbReference type="EMBL" id="MBN3278980.1"/>
    </source>
</evidence>